<dbReference type="GO" id="GO:0005768">
    <property type="term" value="C:endosome"/>
    <property type="evidence" value="ECO:0007669"/>
    <property type="project" value="TreeGrafter"/>
</dbReference>
<accession>A0A6P7SMB7</accession>
<gene>
    <name evidence="8" type="primary">LOC115214360</name>
</gene>
<comment type="subcellular location">
    <subcellularLocation>
        <location evidence="1">Membrane</location>
        <topology evidence="1">Multi-pass membrane protein</topology>
    </subcellularLocation>
</comment>
<evidence type="ECO:0000256" key="6">
    <source>
        <dbReference type="SAM" id="Phobius"/>
    </source>
</evidence>
<dbReference type="GO" id="GO:0032511">
    <property type="term" value="P:late endosome to vacuole transport via multivesicular body sorting pathway"/>
    <property type="evidence" value="ECO:0007669"/>
    <property type="project" value="TreeGrafter"/>
</dbReference>
<feature type="transmembrane region" description="Helical" evidence="6">
    <location>
        <begin position="64"/>
        <end position="82"/>
    </location>
</feature>
<keyword evidence="5 6" id="KW-0472">Membrane</keyword>
<sequence>MAGIREFSTAGINKLPIKWQNCVDDLDAYFDLLHCFLLVGLAFVAAVGICLVVLGCALPTFNNWWPMFVLIFYFLSPLPTVISRRNSQSFDSSSNACAELSIFLTTGIIISAIGLPLVLAHVAVIKWGACALVLAGNIIVFITILGYFIVFSSDEFDYNMWC</sequence>
<evidence type="ECO:0000256" key="3">
    <source>
        <dbReference type="ARBA" id="ARBA00022692"/>
    </source>
</evidence>
<keyword evidence="3 6" id="KW-0812">Transmembrane</keyword>
<keyword evidence="4 6" id="KW-1133">Transmembrane helix</keyword>
<keyword evidence="7" id="KW-1185">Reference proteome</keyword>
<evidence type="ECO:0000313" key="7">
    <source>
        <dbReference type="Proteomes" id="UP000515154"/>
    </source>
</evidence>
<reference evidence="8" key="1">
    <citation type="submission" date="2025-08" db="UniProtKB">
        <authorList>
            <consortium name="RefSeq"/>
        </authorList>
    </citation>
    <scope>IDENTIFICATION</scope>
</reference>
<organism evidence="7 8">
    <name type="scientific">Octopus sinensis</name>
    <name type="common">East Asian common octopus</name>
    <dbReference type="NCBI Taxonomy" id="2607531"/>
    <lineage>
        <taxon>Eukaryota</taxon>
        <taxon>Metazoa</taxon>
        <taxon>Spiralia</taxon>
        <taxon>Lophotrochozoa</taxon>
        <taxon>Mollusca</taxon>
        <taxon>Cephalopoda</taxon>
        <taxon>Coleoidea</taxon>
        <taxon>Octopodiformes</taxon>
        <taxon>Octopoda</taxon>
        <taxon>Incirrata</taxon>
        <taxon>Octopodidae</taxon>
        <taxon>Octopus</taxon>
    </lineage>
</organism>
<comment type="similarity">
    <text evidence="2">Belongs to the OB-RGRP/VPS55 family.</text>
</comment>
<dbReference type="InterPro" id="IPR007262">
    <property type="entry name" value="Vps55/LEPROT"/>
</dbReference>
<feature type="transmembrane region" description="Helical" evidence="6">
    <location>
        <begin position="131"/>
        <end position="151"/>
    </location>
</feature>
<protein>
    <submittedName>
        <fullName evidence="8">Leptin receptor gene-related protein</fullName>
    </submittedName>
</protein>
<dbReference type="PANTHER" id="PTHR12050">
    <property type="entry name" value="LEPTIN RECEPTOR-RELATED"/>
    <property type="match status" value="1"/>
</dbReference>
<evidence type="ECO:0000256" key="1">
    <source>
        <dbReference type="ARBA" id="ARBA00004141"/>
    </source>
</evidence>
<proteinExistence type="inferred from homology"/>
<dbReference type="RefSeq" id="XP_029639414.1">
    <property type="nucleotide sequence ID" value="XM_029783554.2"/>
</dbReference>
<evidence type="ECO:0000313" key="8">
    <source>
        <dbReference type="RefSeq" id="XP_029639414.1"/>
    </source>
</evidence>
<evidence type="ECO:0000256" key="2">
    <source>
        <dbReference type="ARBA" id="ARBA00005645"/>
    </source>
</evidence>
<dbReference type="Pfam" id="PF04133">
    <property type="entry name" value="Vps55"/>
    <property type="match status" value="1"/>
</dbReference>
<feature type="transmembrane region" description="Helical" evidence="6">
    <location>
        <begin position="36"/>
        <end position="57"/>
    </location>
</feature>
<dbReference type="Proteomes" id="UP000515154">
    <property type="component" value="Linkage group LG7"/>
</dbReference>
<evidence type="ECO:0000256" key="4">
    <source>
        <dbReference type="ARBA" id="ARBA00022989"/>
    </source>
</evidence>
<name>A0A6P7SMB7_9MOLL</name>
<dbReference type="AlphaFoldDB" id="A0A6P7SMB7"/>
<feature type="transmembrane region" description="Helical" evidence="6">
    <location>
        <begin position="102"/>
        <end position="124"/>
    </location>
</feature>
<keyword evidence="8" id="KW-0675">Receptor</keyword>
<evidence type="ECO:0000256" key="5">
    <source>
        <dbReference type="ARBA" id="ARBA00023136"/>
    </source>
</evidence>
<dbReference type="KEGG" id="osn:115214360"/>
<dbReference type="GO" id="GO:0016020">
    <property type="term" value="C:membrane"/>
    <property type="evidence" value="ECO:0007669"/>
    <property type="project" value="UniProtKB-SubCell"/>
</dbReference>
<dbReference type="PANTHER" id="PTHR12050:SF0">
    <property type="entry name" value="RH04491P"/>
    <property type="match status" value="1"/>
</dbReference>